<name>A0A8T0J1D3_CERPU</name>
<dbReference type="InterPro" id="IPR052048">
    <property type="entry name" value="ST_Response_Regulator"/>
</dbReference>
<dbReference type="InterPro" id="IPR035965">
    <property type="entry name" value="PAS-like_dom_sf"/>
</dbReference>
<dbReference type="GO" id="GO:0009881">
    <property type="term" value="F:photoreceptor activity"/>
    <property type="evidence" value="ECO:0007669"/>
    <property type="project" value="UniProtKB-KW"/>
</dbReference>
<dbReference type="EMBL" id="CM026421">
    <property type="protein sequence ID" value="KAG0589754.1"/>
    <property type="molecule type" value="Genomic_DNA"/>
</dbReference>
<dbReference type="CDD" id="cd00130">
    <property type="entry name" value="PAS"/>
    <property type="match status" value="1"/>
</dbReference>
<dbReference type="PROSITE" id="PS50110">
    <property type="entry name" value="RESPONSE_REGULATORY"/>
    <property type="match status" value="1"/>
</dbReference>
<sequence>MFLEVGYKRVGGGMVGGSEVSHKRAALDFVAELTGSPRAGGEKKGLELHNDASYVHADELPVPMFGVDMNLRCTFWNRRATDSTGWTETEVFAMPKFTASLFSNQSDNEKDCEELLKAALEGQDSINEMWSLKTKWGKDMNAVLMANARSDNMGVTCGVVCVIMPLTQPKMEQPSLKLDCNVSAMDHMSILDLEEEQLNSYGSSSRSEDLFLAALEQPPSPYFDGSVRDTMDMYGDPTNTFYEAEGSSICSQDWCKSEQSSDSSKGNTLERSSLTQARAMVVDPDDRGRKSLNLMLERCGFEVSCVTSGDEALWTFEQSMQDPEGFSIVFVNLHGARSDDYALIRQLRNLEASASSPNITTQVVIVAITNLDRWQDSTQKDISAGLDAIINYPLRVQQLRDTLNSLGVQIDHLDFANKSPRASFNSWNNPLILAR</sequence>
<keyword evidence="4" id="KW-0675">Receptor</keyword>
<evidence type="ECO:0000256" key="6">
    <source>
        <dbReference type="SAM" id="MobiDB-lite"/>
    </source>
</evidence>
<dbReference type="InterPro" id="IPR001789">
    <property type="entry name" value="Sig_transdc_resp-reg_receiver"/>
</dbReference>
<gene>
    <name evidence="8" type="ORF">KC19_1G045300</name>
</gene>
<dbReference type="Proteomes" id="UP000822688">
    <property type="component" value="Chromosome 1"/>
</dbReference>
<keyword evidence="2" id="KW-0716">Sensory transduction</keyword>
<dbReference type="Gene3D" id="3.30.450.20">
    <property type="entry name" value="PAS domain"/>
    <property type="match status" value="1"/>
</dbReference>
<evidence type="ECO:0000256" key="4">
    <source>
        <dbReference type="ARBA" id="ARBA00023170"/>
    </source>
</evidence>
<dbReference type="GO" id="GO:0000160">
    <property type="term" value="P:phosphorelay signal transduction system"/>
    <property type="evidence" value="ECO:0007669"/>
    <property type="project" value="InterPro"/>
</dbReference>
<dbReference type="InterPro" id="IPR000014">
    <property type="entry name" value="PAS"/>
</dbReference>
<keyword evidence="1" id="KW-0600">Photoreceptor protein</keyword>
<protein>
    <recommendedName>
        <fullName evidence="7">Response regulatory domain-containing protein</fullName>
    </recommendedName>
</protein>
<comment type="caution">
    <text evidence="5">Lacks conserved residue(s) required for the propagation of feature annotation.</text>
</comment>
<evidence type="ECO:0000256" key="2">
    <source>
        <dbReference type="ARBA" id="ARBA00022606"/>
    </source>
</evidence>
<evidence type="ECO:0000256" key="1">
    <source>
        <dbReference type="ARBA" id="ARBA00022543"/>
    </source>
</evidence>
<dbReference type="InterPro" id="IPR013767">
    <property type="entry name" value="PAS_fold"/>
</dbReference>
<dbReference type="AlphaFoldDB" id="A0A8T0J1D3"/>
<dbReference type="Gene3D" id="3.40.50.2300">
    <property type="match status" value="1"/>
</dbReference>
<feature type="compositionally biased region" description="Polar residues" evidence="6">
    <location>
        <begin position="259"/>
        <end position="276"/>
    </location>
</feature>
<dbReference type="InterPro" id="IPR011006">
    <property type="entry name" value="CheY-like_superfamily"/>
</dbReference>
<comment type="caution">
    <text evidence="8">The sequence shown here is derived from an EMBL/GenBank/DDBJ whole genome shotgun (WGS) entry which is preliminary data.</text>
</comment>
<keyword evidence="9" id="KW-1185">Reference proteome</keyword>
<dbReference type="SUPFAM" id="SSF55785">
    <property type="entry name" value="PYP-like sensor domain (PAS domain)"/>
    <property type="match status" value="1"/>
</dbReference>
<evidence type="ECO:0000313" key="8">
    <source>
        <dbReference type="EMBL" id="KAG0589754.1"/>
    </source>
</evidence>
<proteinExistence type="predicted"/>
<accession>A0A8T0J1D3</accession>
<dbReference type="SUPFAM" id="SSF52172">
    <property type="entry name" value="CheY-like"/>
    <property type="match status" value="1"/>
</dbReference>
<organism evidence="8 9">
    <name type="scientific">Ceratodon purpureus</name>
    <name type="common">Fire moss</name>
    <name type="synonym">Dicranum purpureum</name>
    <dbReference type="NCBI Taxonomy" id="3225"/>
    <lineage>
        <taxon>Eukaryota</taxon>
        <taxon>Viridiplantae</taxon>
        <taxon>Streptophyta</taxon>
        <taxon>Embryophyta</taxon>
        <taxon>Bryophyta</taxon>
        <taxon>Bryophytina</taxon>
        <taxon>Bryopsida</taxon>
        <taxon>Dicranidae</taxon>
        <taxon>Pseudoditrichales</taxon>
        <taxon>Ditrichaceae</taxon>
        <taxon>Ceratodon</taxon>
    </lineage>
</organism>
<evidence type="ECO:0000256" key="5">
    <source>
        <dbReference type="PROSITE-ProRule" id="PRU00169"/>
    </source>
</evidence>
<keyword evidence="3" id="KW-0157">Chromophore</keyword>
<feature type="region of interest" description="Disordered" evidence="6">
    <location>
        <begin position="259"/>
        <end position="282"/>
    </location>
</feature>
<evidence type="ECO:0000313" key="9">
    <source>
        <dbReference type="Proteomes" id="UP000822688"/>
    </source>
</evidence>
<reference evidence="8" key="1">
    <citation type="submission" date="2020-06" db="EMBL/GenBank/DDBJ databases">
        <title>WGS assembly of Ceratodon purpureus strain R40.</title>
        <authorList>
            <person name="Carey S.B."/>
            <person name="Jenkins J."/>
            <person name="Shu S."/>
            <person name="Lovell J.T."/>
            <person name="Sreedasyam A."/>
            <person name="Maumus F."/>
            <person name="Tiley G.P."/>
            <person name="Fernandez-Pozo N."/>
            <person name="Barry K."/>
            <person name="Chen C."/>
            <person name="Wang M."/>
            <person name="Lipzen A."/>
            <person name="Daum C."/>
            <person name="Saski C.A."/>
            <person name="Payton A.C."/>
            <person name="Mcbreen J.C."/>
            <person name="Conrad R.E."/>
            <person name="Kollar L.M."/>
            <person name="Olsson S."/>
            <person name="Huttunen S."/>
            <person name="Landis J.B."/>
            <person name="Wickett N.J."/>
            <person name="Johnson M.G."/>
            <person name="Rensing S.A."/>
            <person name="Grimwood J."/>
            <person name="Schmutz J."/>
            <person name="Mcdaniel S.F."/>
        </authorList>
    </citation>
    <scope>NUCLEOTIDE SEQUENCE</scope>
    <source>
        <strain evidence="8">R40</strain>
    </source>
</reference>
<feature type="domain" description="Response regulatory" evidence="7">
    <location>
        <begin position="278"/>
        <end position="407"/>
    </location>
</feature>
<dbReference type="PANTHER" id="PTHR43228:SF1">
    <property type="entry name" value="TWO-COMPONENT RESPONSE REGULATOR ARR22"/>
    <property type="match status" value="1"/>
</dbReference>
<dbReference type="GO" id="GO:0006355">
    <property type="term" value="P:regulation of DNA-templated transcription"/>
    <property type="evidence" value="ECO:0007669"/>
    <property type="project" value="InterPro"/>
</dbReference>
<dbReference type="Pfam" id="PF00989">
    <property type="entry name" value="PAS"/>
    <property type="match status" value="1"/>
</dbReference>
<evidence type="ECO:0000259" key="7">
    <source>
        <dbReference type="PROSITE" id="PS50110"/>
    </source>
</evidence>
<evidence type="ECO:0000256" key="3">
    <source>
        <dbReference type="ARBA" id="ARBA00022991"/>
    </source>
</evidence>
<dbReference type="PANTHER" id="PTHR43228">
    <property type="entry name" value="TWO-COMPONENT RESPONSE REGULATOR"/>
    <property type="match status" value="1"/>
</dbReference>